<dbReference type="Proteomes" id="UP001302666">
    <property type="component" value="Chromosome"/>
</dbReference>
<name>A0A2T1AKD1_TRISK</name>
<gene>
    <name evidence="2" type="ORF">CLV89_103312</name>
    <name evidence="3" type="ORF">R1T40_09370</name>
</gene>
<feature type="domain" description="Hedgehog/Intein (Hint)" evidence="1">
    <location>
        <begin position="67"/>
        <end position="214"/>
    </location>
</feature>
<reference evidence="3 5" key="2">
    <citation type="submission" date="2023-10" db="EMBL/GenBank/DDBJ databases">
        <title>Eight complete genome sequences of bacteria isolated from laboratory stock of Giant Kelp gametophytes.</title>
        <authorList>
            <person name="Tolentino B."/>
            <person name="Nuzhdin S."/>
        </authorList>
    </citation>
    <scope>NUCLEOTIDE SEQUENCE [LARGE SCALE GENOMIC DNA]</scope>
    <source>
        <strain evidence="3 5">LC.270.F.C4</strain>
    </source>
</reference>
<proteinExistence type="predicted"/>
<dbReference type="Pfam" id="PF13403">
    <property type="entry name" value="Hint_2"/>
    <property type="match status" value="1"/>
</dbReference>
<keyword evidence="5" id="KW-1185">Reference proteome</keyword>
<dbReference type="EMBL" id="CP136704">
    <property type="protein sequence ID" value="WOI35243.1"/>
    <property type="molecule type" value="Genomic_DNA"/>
</dbReference>
<organism evidence="2 4">
    <name type="scientific">Tritonibacter scottomollicae</name>
    <name type="common">Epibacterium scottomollicae</name>
    <dbReference type="NCBI Taxonomy" id="483013"/>
    <lineage>
        <taxon>Bacteria</taxon>
        <taxon>Pseudomonadati</taxon>
        <taxon>Pseudomonadota</taxon>
        <taxon>Alphaproteobacteria</taxon>
        <taxon>Rhodobacterales</taxon>
        <taxon>Paracoccaceae</taxon>
        <taxon>Tritonibacter</taxon>
    </lineage>
</organism>
<reference evidence="2 4" key="1">
    <citation type="submission" date="2018-03" db="EMBL/GenBank/DDBJ databases">
        <title>Genomic Encyclopedia of Archaeal and Bacterial Type Strains, Phase II (KMG-II): from individual species to whole genera.</title>
        <authorList>
            <person name="Goeker M."/>
        </authorList>
    </citation>
    <scope>NUCLEOTIDE SEQUENCE [LARGE SCALE GENOMIC DNA]</scope>
    <source>
        <strain evidence="2 4">DSM 25328</strain>
    </source>
</reference>
<dbReference type="Proteomes" id="UP000237718">
    <property type="component" value="Unassembled WGS sequence"/>
</dbReference>
<dbReference type="InterPro" id="IPR028992">
    <property type="entry name" value="Hedgehog/Intein_dom"/>
</dbReference>
<dbReference type="OrthoDB" id="6305173at2"/>
<dbReference type="AlphaFoldDB" id="A0A2T1AKD1"/>
<dbReference type="InterPro" id="IPR036844">
    <property type="entry name" value="Hint_dom_sf"/>
</dbReference>
<evidence type="ECO:0000313" key="4">
    <source>
        <dbReference type="Proteomes" id="UP000237718"/>
    </source>
</evidence>
<dbReference type="SUPFAM" id="SSF51294">
    <property type="entry name" value="Hedgehog/intein (Hint) domain"/>
    <property type="match status" value="1"/>
</dbReference>
<accession>A0A2T1AKD1</accession>
<evidence type="ECO:0000313" key="5">
    <source>
        <dbReference type="Proteomes" id="UP001302666"/>
    </source>
</evidence>
<evidence type="ECO:0000313" key="2">
    <source>
        <dbReference type="EMBL" id="PRZ48997.1"/>
    </source>
</evidence>
<protein>
    <submittedName>
        <fullName evidence="2">Hint domain-containing protein</fullName>
    </submittedName>
</protein>
<dbReference type="RefSeq" id="WP_106163123.1">
    <property type="nucleotide sequence ID" value="NZ_CP136704.1"/>
</dbReference>
<evidence type="ECO:0000313" key="3">
    <source>
        <dbReference type="EMBL" id="WOI35243.1"/>
    </source>
</evidence>
<sequence length="255" mass="27792">MTLPQSLQRAAANITETQPVLRDQAAAQAGPKPQLRRYEVASLLPNGNLAETRHIAPALPLFEQAFCAFTRGSLVETDFGPVAIEDLYPGDQVLTRDGSYQPLIWKGMTTLVPGRKAATGTRHALTSFMADSLGMEKPMSCVISGPSARLLRTPAHLRHAEGDGPLLTPVTEFLDGMNIVETTPPAPVDMYHLCLARHAVIRVGGLEFETYHPGLDALRLVSYPIKTLFLNMFPHVDKIADFGPLAFDRARALQA</sequence>
<dbReference type="EMBL" id="PVUF01000003">
    <property type="protein sequence ID" value="PRZ48997.1"/>
    <property type="molecule type" value="Genomic_DNA"/>
</dbReference>
<evidence type="ECO:0000259" key="1">
    <source>
        <dbReference type="Pfam" id="PF13403"/>
    </source>
</evidence>